<dbReference type="PANTHER" id="PTHR46985">
    <property type="entry name" value="NACHT, LRR AND PYD DOMAINS-CONTAINING PROTEIN 1"/>
    <property type="match status" value="1"/>
</dbReference>
<accession>A0A8C6VT76</accession>
<comment type="subcellular location">
    <subcellularLocation>
        <location evidence="1">Cytoplasm</location>
    </subcellularLocation>
</comment>
<dbReference type="GO" id="GO:0005737">
    <property type="term" value="C:cytoplasm"/>
    <property type="evidence" value="ECO:0007669"/>
    <property type="project" value="UniProtKB-SubCell"/>
</dbReference>
<reference evidence="5" key="3">
    <citation type="submission" date="2025-09" db="UniProtKB">
        <authorList>
            <consortium name="Ensembl"/>
        </authorList>
    </citation>
    <scope>IDENTIFICATION</scope>
</reference>
<dbReference type="GeneTree" id="ENSGT00940000177521"/>
<dbReference type="Ensembl" id="ENSNFUT00015040284.1">
    <property type="protein sequence ID" value="ENSNFUP00015038582.1"/>
    <property type="gene ID" value="ENSNFUG00015018626.1"/>
</dbReference>
<keyword evidence="3" id="KW-0399">Innate immunity</keyword>
<name>A0A8C6VT76_NOTFU</name>
<dbReference type="AlphaFoldDB" id="A0A8C6VT76"/>
<evidence type="ECO:0000313" key="5">
    <source>
        <dbReference type="Ensembl" id="ENSNFUP00015038582.1"/>
    </source>
</evidence>
<proteinExistence type="predicted"/>
<keyword evidence="6" id="KW-1185">Reference proteome</keyword>
<dbReference type="InterPro" id="IPR011029">
    <property type="entry name" value="DEATH-like_dom_sf"/>
</dbReference>
<dbReference type="PANTHER" id="PTHR46985:SF2">
    <property type="entry name" value="APOPTOSIS-ASSOCIATED SPECK-LIKE PROTEIN CONTAINING A CARD"/>
    <property type="match status" value="1"/>
</dbReference>
<evidence type="ECO:0000256" key="4">
    <source>
        <dbReference type="ARBA" id="ARBA00022859"/>
    </source>
</evidence>
<sequence>RVGAEGFNTKFVDDMRATLIQRNTVVMPILDELGNMVHRETYSSIKAEKTHQGQMRKLYETSLSSTAVKAGEPWIQRDTETE</sequence>
<dbReference type="Gene3D" id="1.10.533.10">
    <property type="entry name" value="Death Domain, Fas"/>
    <property type="match status" value="1"/>
</dbReference>
<reference evidence="5" key="2">
    <citation type="submission" date="2025-08" db="UniProtKB">
        <authorList>
            <consortium name="Ensembl"/>
        </authorList>
    </citation>
    <scope>IDENTIFICATION</scope>
</reference>
<dbReference type="InterPro" id="IPR051249">
    <property type="entry name" value="NLRP_Inflammasome"/>
</dbReference>
<protein>
    <submittedName>
        <fullName evidence="5">Si:ch211-66k16.27</fullName>
    </submittedName>
</protein>
<evidence type="ECO:0000313" key="6">
    <source>
        <dbReference type="Proteomes" id="UP000694548"/>
    </source>
</evidence>
<evidence type="ECO:0000256" key="2">
    <source>
        <dbReference type="ARBA" id="ARBA00022490"/>
    </source>
</evidence>
<dbReference type="Proteomes" id="UP000694548">
    <property type="component" value="Chromosome sgr13"/>
</dbReference>
<reference evidence="5" key="1">
    <citation type="submission" date="2014-08" db="EMBL/GenBank/DDBJ databases">
        <authorList>
            <person name="Senf B."/>
            <person name="Petzold A."/>
            <person name="Downie B.R."/>
            <person name="Koch P."/>
            <person name="Platzer M."/>
        </authorList>
    </citation>
    <scope>NUCLEOTIDE SEQUENCE [LARGE SCALE GENOMIC DNA]</scope>
    <source>
        <strain evidence="5">GRZ</strain>
    </source>
</reference>
<evidence type="ECO:0000256" key="1">
    <source>
        <dbReference type="ARBA" id="ARBA00004496"/>
    </source>
</evidence>
<dbReference type="GO" id="GO:0045087">
    <property type="term" value="P:innate immune response"/>
    <property type="evidence" value="ECO:0007669"/>
    <property type="project" value="UniProtKB-KW"/>
</dbReference>
<evidence type="ECO:0000256" key="3">
    <source>
        <dbReference type="ARBA" id="ARBA00022588"/>
    </source>
</evidence>
<organism evidence="5 6">
    <name type="scientific">Nothobranchius furzeri</name>
    <name type="common">Turquoise killifish</name>
    <dbReference type="NCBI Taxonomy" id="105023"/>
    <lineage>
        <taxon>Eukaryota</taxon>
        <taxon>Metazoa</taxon>
        <taxon>Chordata</taxon>
        <taxon>Craniata</taxon>
        <taxon>Vertebrata</taxon>
        <taxon>Euteleostomi</taxon>
        <taxon>Actinopterygii</taxon>
        <taxon>Neopterygii</taxon>
        <taxon>Teleostei</taxon>
        <taxon>Neoteleostei</taxon>
        <taxon>Acanthomorphata</taxon>
        <taxon>Ovalentaria</taxon>
        <taxon>Atherinomorphae</taxon>
        <taxon>Cyprinodontiformes</taxon>
        <taxon>Nothobranchiidae</taxon>
        <taxon>Nothobranchius</taxon>
    </lineage>
</organism>
<keyword evidence="4" id="KW-0391">Immunity</keyword>
<keyword evidence="2" id="KW-0963">Cytoplasm</keyword>